<evidence type="ECO:0000259" key="4">
    <source>
        <dbReference type="Pfam" id="PF18962"/>
    </source>
</evidence>
<dbReference type="AlphaFoldDB" id="A0A3D9CQ25"/>
<dbReference type="Pfam" id="PF20009">
    <property type="entry name" value="GEVED"/>
    <property type="match status" value="1"/>
</dbReference>
<dbReference type="SUPFAM" id="SSF49265">
    <property type="entry name" value="Fibronectin type III"/>
    <property type="match status" value="1"/>
</dbReference>
<evidence type="ECO:0000256" key="2">
    <source>
        <dbReference type="SAM" id="SignalP"/>
    </source>
</evidence>
<keyword evidence="1 2" id="KW-0732">Signal</keyword>
<feature type="chain" id="PRO_5017689167" description="Secreted protein (Por secretion system target)" evidence="2">
    <location>
        <begin position="24"/>
        <end position="522"/>
    </location>
</feature>
<dbReference type="Pfam" id="PF18962">
    <property type="entry name" value="Por_Secre_tail"/>
    <property type="match status" value="1"/>
</dbReference>
<dbReference type="NCBIfam" id="NF038128">
    <property type="entry name" value="choice_anch_J"/>
    <property type="match status" value="1"/>
</dbReference>
<feature type="domain" description="GEVED" evidence="5">
    <location>
        <begin position="354"/>
        <end position="435"/>
    </location>
</feature>
<protein>
    <recommendedName>
        <fullName evidence="8">Secreted protein (Por secretion system target)</fullName>
    </recommendedName>
</protein>
<dbReference type="Pfam" id="PF07675">
    <property type="entry name" value="Cleaved_Adhesin"/>
    <property type="match status" value="1"/>
</dbReference>
<dbReference type="EMBL" id="QNUG01000042">
    <property type="protein sequence ID" value="REC67718.1"/>
    <property type="molecule type" value="Genomic_DNA"/>
</dbReference>
<feature type="signal peptide" evidence="2">
    <location>
        <begin position="1"/>
        <end position="23"/>
    </location>
</feature>
<dbReference type="InterPro" id="IPR013320">
    <property type="entry name" value="ConA-like_dom_sf"/>
</dbReference>
<evidence type="ECO:0000313" key="6">
    <source>
        <dbReference type="EMBL" id="REC67718.1"/>
    </source>
</evidence>
<name>A0A3D9CQ25_9FLAO</name>
<dbReference type="Proteomes" id="UP000256326">
    <property type="component" value="Unassembled WGS sequence"/>
</dbReference>
<dbReference type="NCBIfam" id="TIGR04183">
    <property type="entry name" value="Por_Secre_tail"/>
    <property type="match status" value="1"/>
</dbReference>
<reference evidence="6 7" key="1">
    <citation type="journal article" date="2006" name="Int. J. Syst. Evol. Microbiol.">
        <title>Chryseobacterium hispanicum sp. nov., isolated from the drinking water distribution system of Sevilla, Spain.</title>
        <authorList>
            <person name="Gallego V."/>
            <person name="Garcia M.T."/>
            <person name="Ventosa A."/>
        </authorList>
    </citation>
    <scope>NUCLEOTIDE SEQUENCE [LARGE SCALE GENOMIC DNA]</scope>
    <source>
        <strain evidence="6 7">KCTC 22104</strain>
    </source>
</reference>
<dbReference type="InterPro" id="IPR045474">
    <property type="entry name" value="GEVED"/>
</dbReference>
<gene>
    <name evidence="6" type="ORF">DRF58_14975</name>
</gene>
<dbReference type="InterPro" id="IPR026444">
    <property type="entry name" value="Secre_tail"/>
</dbReference>
<evidence type="ECO:0000259" key="3">
    <source>
        <dbReference type="Pfam" id="PF07675"/>
    </source>
</evidence>
<dbReference type="OrthoDB" id="951108at2"/>
<feature type="domain" description="Cleaved adhesin" evidence="3">
    <location>
        <begin position="25"/>
        <end position="183"/>
    </location>
</feature>
<evidence type="ECO:0008006" key="8">
    <source>
        <dbReference type="Google" id="ProtNLM"/>
    </source>
</evidence>
<dbReference type="RefSeq" id="WP_116036596.1">
    <property type="nucleotide sequence ID" value="NZ_JBHLVV010000102.1"/>
</dbReference>
<dbReference type="InterPro" id="IPR013783">
    <property type="entry name" value="Ig-like_fold"/>
</dbReference>
<organism evidence="6 7">
    <name type="scientific">Epilithonimonas hispanica</name>
    <dbReference type="NCBI Taxonomy" id="358687"/>
    <lineage>
        <taxon>Bacteria</taxon>
        <taxon>Pseudomonadati</taxon>
        <taxon>Bacteroidota</taxon>
        <taxon>Flavobacteriia</taxon>
        <taxon>Flavobacteriales</taxon>
        <taxon>Weeksellaceae</taxon>
        <taxon>Chryseobacterium group</taxon>
        <taxon>Epilithonimonas</taxon>
    </lineage>
</organism>
<keyword evidence="7" id="KW-1185">Reference proteome</keyword>
<comment type="caution">
    <text evidence="6">The sequence shown here is derived from an EMBL/GenBank/DDBJ whole genome shotgun (WGS) entry which is preliminary data.</text>
</comment>
<dbReference type="GO" id="GO:0004553">
    <property type="term" value="F:hydrolase activity, hydrolyzing O-glycosyl compounds"/>
    <property type="evidence" value="ECO:0007669"/>
    <property type="project" value="UniProtKB-ARBA"/>
</dbReference>
<dbReference type="InterPro" id="IPR011628">
    <property type="entry name" value="Cleaved_adhesin"/>
</dbReference>
<dbReference type="Gene3D" id="2.60.120.200">
    <property type="match status" value="1"/>
</dbReference>
<dbReference type="SUPFAM" id="SSF49899">
    <property type="entry name" value="Concanavalin A-like lectins/glucanases"/>
    <property type="match status" value="1"/>
</dbReference>
<proteinExistence type="predicted"/>
<evidence type="ECO:0000313" key="7">
    <source>
        <dbReference type="Proteomes" id="UP000256326"/>
    </source>
</evidence>
<sequence>MKKSLLRLAFVALPMFGFGQTYFSDNFDDEDISDWTLYDQDGDGFEWETVALTEPAGITPAIASYSYDNASFTALTPDNYIVSPAINLSTATSAVLKFKVKAQDPDWANETYSVYVATTNSVAAFLATTPLLTENASTNGVGGIFYSKSIDLSSFAGQSQVYVAFRHHSSTDMFALHIDDVSVSAAPTVAPGCATLVSPANGATNLNYVSQTFSWSAPATGTVDSYDIYLDKNPNPTTLVSNVTGTTYTAANLDGSSTYYWKAVPKNTIGSATGCTTFSFTTIETTYCGPLTYSFTVEPITLVNFAGIDNTTSASTSGGTAHEFFLDQVGNVTLGSTHAITIKGNTGGNWANNFMVYIDWNQDKDFADADEAYSVGSITNSTGTDTKELTYNITVPAGAAIGNTRMRVKKLFGTTNLADPCVGGSFGQAEDYTINVGTLAVSETTKNSIRSYPNPVKDIFNIEAQGKIKNVKVYDTAGKQLFTKELNEAKSQIDFSRFNTGVYVVTTTLEDGTSTSTKVIKK</sequence>
<dbReference type="InterPro" id="IPR036116">
    <property type="entry name" value="FN3_sf"/>
</dbReference>
<evidence type="ECO:0000256" key="1">
    <source>
        <dbReference type="ARBA" id="ARBA00022729"/>
    </source>
</evidence>
<evidence type="ECO:0000259" key="5">
    <source>
        <dbReference type="Pfam" id="PF20009"/>
    </source>
</evidence>
<accession>A0A3D9CQ25</accession>
<dbReference type="GO" id="GO:0005975">
    <property type="term" value="P:carbohydrate metabolic process"/>
    <property type="evidence" value="ECO:0007669"/>
    <property type="project" value="UniProtKB-ARBA"/>
</dbReference>
<feature type="domain" description="Secretion system C-terminal sorting" evidence="4">
    <location>
        <begin position="452"/>
        <end position="520"/>
    </location>
</feature>
<dbReference type="Gene3D" id="2.60.40.10">
    <property type="entry name" value="Immunoglobulins"/>
    <property type="match status" value="1"/>
</dbReference>